<dbReference type="VEuPathDB" id="FungiDB:BD410DRAFT_780240"/>
<protein>
    <submittedName>
        <fullName evidence="2">Uncharacterized protein</fullName>
    </submittedName>
</protein>
<dbReference type="Pfam" id="PF10454">
    <property type="entry name" value="DUF2458"/>
    <property type="match status" value="1"/>
</dbReference>
<dbReference type="Proteomes" id="UP000294933">
    <property type="component" value="Unassembled WGS sequence"/>
</dbReference>
<proteinExistence type="predicted"/>
<accession>A0A4R5XH55</accession>
<gene>
    <name evidence="2" type="ORF">BD410DRAFT_780240</name>
</gene>
<evidence type="ECO:0000256" key="1">
    <source>
        <dbReference type="SAM" id="MobiDB-lite"/>
    </source>
</evidence>
<dbReference type="STRING" id="50990.A0A4R5XH55"/>
<dbReference type="OrthoDB" id="21617at2759"/>
<feature type="compositionally biased region" description="Polar residues" evidence="1">
    <location>
        <begin position="56"/>
        <end position="65"/>
    </location>
</feature>
<organism evidence="2 3">
    <name type="scientific">Rickenella mellea</name>
    <dbReference type="NCBI Taxonomy" id="50990"/>
    <lineage>
        <taxon>Eukaryota</taxon>
        <taxon>Fungi</taxon>
        <taxon>Dikarya</taxon>
        <taxon>Basidiomycota</taxon>
        <taxon>Agaricomycotina</taxon>
        <taxon>Agaricomycetes</taxon>
        <taxon>Hymenochaetales</taxon>
        <taxon>Rickenellaceae</taxon>
        <taxon>Rickenella</taxon>
    </lineage>
</organism>
<keyword evidence="3" id="KW-1185">Reference proteome</keyword>
<dbReference type="EMBL" id="ML170156">
    <property type="protein sequence ID" value="TDL29756.1"/>
    <property type="molecule type" value="Genomic_DNA"/>
</dbReference>
<name>A0A4R5XH55_9AGAM</name>
<reference evidence="2 3" key="1">
    <citation type="submission" date="2018-06" db="EMBL/GenBank/DDBJ databases">
        <title>A transcriptomic atlas of mushroom development highlights an independent origin of complex multicellularity.</title>
        <authorList>
            <consortium name="DOE Joint Genome Institute"/>
            <person name="Krizsan K."/>
            <person name="Almasi E."/>
            <person name="Merenyi Z."/>
            <person name="Sahu N."/>
            <person name="Viragh M."/>
            <person name="Koszo T."/>
            <person name="Mondo S."/>
            <person name="Kiss B."/>
            <person name="Balint B."/>
            <person name="Kues U."/>
            <person name="Barry K."/>
            <person name="Hegedus J.C."/>
            <person name="Henrissat B."/>
            <person name="Johnson J."/>
            <person name="Lipzen A."/>
            <person name="Ohm R."/>
            <person name="Nagy I."/>
            <person name="Pangilinan J."/>
            <person name="Yan J."/>
            <person name="Xiong Y."/>
            <person name="Grigoriev I.V."/>
            <person name="Hibbett D.S."/>
            <person name="Nagy L.G."/>
        </authorList>
    </citation>
    <scope>NUCLEOTIDE SEQUENCE [LARGE SCALE GENOMIC DNA]</scope>
    <source>
        <strain evidence="2 3">SZMC22713</strain>
    </source>
</reference>
<feature type="region of interest" description="Disordered" evidence="1">
    <location>
        <begin position="26"/>
        <end position="87"/>
    </location>
</feature>
<evidence type="ECO:0000313" key="3">
    <source>
        <dbReference type="Proteomes" id="UP000294933"/>
    </source>
</evidence>
<evidence type="ECO:0000313" key="2">
    <source>
        <dbReference type="EMBL" id="TDL29756.1"/>
    </source>
</evidence>
<dbReference type="InterPro" id="IPR018858">
    <property type="entry name" value="DUF2458"/>
</dbReference>
<sequence>MNFTNINDPSGVAALLESLRSSQAWADLQNKPAPQAPASAATESSDIADSQPAAGPSTSVASLLSQLHPPQPASAPITSPGTSAIPERLSRPRREDLRGLSFQQSLPHVVTLSEDPTFTTAIAKMREDQNDLEKRLWSERQQLCQAQEEKVKVATTKAKMLGTGISQREAMTMTESFHKELQKFDKERVIPAWDGLVMQQQIELERMCVPTFFATNASSDLERQKRVIQLLEGITGPEQ</sequence>
<dbReference type="AlphaFoldDB" id="A0A4R5XH55"/>